<reference evidence="1" key="1">
    <citation type="submission" date="2014-09" db="EMBL/GenBank/DDBJ databases">
        <authorList>
            <person name="Magalhaes I.L.F."/>
            <person name="Oliveira U."/>
            <person name="Santos F.R."/>
            <person name="Vidigal T.H.D.A."/>
            <person name="Brescovit A.D."/>
            <person name="Santos A.J."/>
        </authorList>
    </citation>
    <scope>NUCLEOTIDE SEQUENCE</scope>
    <source>
        <tissue evidence="1">Shoot tissue taken approximately 20 cm above the soil surface</tissue>
    </source>
</reference>
<name>A0A0A8Y0L9_ARUDO</name>
<reference evidence="1" key="2">
    <citation type="journal article" date="2015" name="Data Brief">
        <title>Shoot transcriptome of the giant reed, Arundo donax.</title>
        <authorList>
            <person name="Barrero R.A."/>
            <person name="Guerrero F.D."/>
            <person name="Moolhuijzen P."/>
            <person name="Goolsby J.A."/>
            <person name="Tidwell J."/>
            <person name="Bellgard S.E."/>
            <person name="Bellgard M.I."/>
        </authorList>
    </citation>
    <scope>NUCLEOTIDE SEQUENCE</scope>
    <source>
        <tissue evidence="1">Shoot tissue taken approximately 20 cm above the soil surface</tissue>
    </source>
</reference>
<dbReference type="EMBL" id="GBRH01278201">
    <property type="protein sequence ID" value="JAD19694.1"/>
    <property type="molecule type" value="Transcribed_RNA"/>
</dbReference>
<organism evidence="1">
    <name type="scientific">Arundo donax</name>
    <name type="common">Giant reed</name>
    <name type="synonym">Donax arundinaceus</name>
    <dbReference type="NCBI Taxonomy" id="35708"/>
    <lineage>
        <taxon>Eukaryota</taxon>
        <taxon>Viridiplantae</taxon>
        <taxon>Streptophyta</taxon>
        <taxon>Embryophyta</taxon>
        <taxon>Tracheophyta</taxon>
        <taxon>Spermatophyta</taxon>
        <taxon>Magnoliopsida</taxon>
        <taxon>Liliopsida</taxon>
        <taxon>Poales</taxon>
        <taxon>Poaceae</taxon>
        <taxon>PACMAD clade</taxon>
        <taxon>Arundinoideae</taxon>
        <taxon>Arundineae</taxon>
        <taxon>Arundo</taxon>
    </lineage>
</organism>
<protein>
    <submittedName>
        <fullName evidence="1">Uncharacterized protein</fullName>
    </submittedName>
</protein>
<evidence type="ECO:0000313" key="1">
    <source>
        <dbReference type="EMBL" id="JAD19694.1"/>
    </source>
</evidence>
<accession>A0A0A8Y0L9</accession>
<proteinExistence type="predicted"/>
<sequence length="30" mass="3584">MDIWNFILKIDETTTLLWSSHSRLLCFQAT</sequence>
<dbReference type="AlphaFoldDB" id="A0A0A8Y0L9"/>